<organism evidence="9 10">
    <name type="scientific">Idiomarina piscisalsi</name>
    <dbReference type="NCBI Taxonomy" id="1096243"/>
    <lineage>
        <taxon>Bacteria</taxon>
        <taxon>Pseudomonadati</taxon>
        <taxon>Pseudomonadota</taxon>
        <taxon>Gammaproteobacteria</taxon>
        <taxon>Alteromonadales</taxon>
        <taxon>Idiomarinaceae</taxon>
        <taxon>Idiomarina</taxon>
    </lineage>
</organism>
<dbReference type="GO" id="GO:0005886">
    <property type="term" value="C:plasma membrane"/>
    <property type="evidence" value="ECO:0007669"/>
    <property type="project" value="UniProtKB-SubCell"/>
</dbReference>
<dbReference type="GO" id="GO:0045259">
    <property type="term" value="C:proton-transporting ATP synthase complex"/>
    <property type="evidence" value="ECO:0007669"/>
    <property type="project" value="UniProtKB-KW"/>
</dbReference>
<sequence>MSELTTVARPYAKAAFDFALEQGALDKWDETLSFAAAVAQDDIIASFLSSSATVGKTTEVFLGVCGDEIDENVKNFLKVMAENERLPALPAVSELYQAFRAEYDKEVTVDVKSATRLLKAQQTELSKALEKRLQRKIKLNCSVDKSIIGGLVIEAGDTVIDGTLRGKLDRLATALQS</sequence>
<dbReference type="GO" id="GO:0016787">
    <property type="term" value="F:hydrolase activity"/>
    <property type="evidence" value="ECO:0007669"/>
    <property type="project" value="UniProtKB-KW"/>
</dbReference>
<evidence type="ECO:0000256" key="1">
    <source>
        <dbReference type="ARBA" id="ARBA00004370"/>
    </source>
</evidence>
<evidence type="ECO:0000256" key="7">
    <source>
        <dbReference type="ARBA" id="ARBA00023310"/>
    </source>
</evidence>
<dbReference type="InterPro" id="IPR020781">
    <property type="entry name" value="ATPase_OSCP/d_CS"/>
</dbReference>
<dbReference type="GO" id="GO:0046933">
    <property type="term" value="F:proton-transporting ATP synthase activity, rotational mechanism"/>
    <property type="evidence" value="ECO:0007669"/>
    <property type="project" value="UniProtKB-UniRule"/>
</dbReference>
<dbReference type="InterPro" id="IPR000711">
    <property type="entry name" value="ATPase_OSCP/dsu"/>
</dbReference>
<gene>
    <name evidence="8" type="primary">atpH</name>
    <name evidence="9" type="ORF">CWI73_06705</name>
</gene>
<reference evidence="9 10" key="1">
    <citation type="journal article" date="2011" name="Front. Microbiol.">
        <title>Genomic signatures of strain selection and enhancement in Bacillus atrophaeus var. globigii, a historical biowarfare simulant.</title>
        <authorList>
            <person name="Gibbons H.S."/>
            <person name="Broomall S.M."/>
            <person name="McNew L.A."/>
            <person name="Daligault H."/>
            <person name="Chapman C."/>
            <person name="Bruce D."/>
            <person name="Karavis M."/>
            <person name="Krepps M."/>
            <person name="McGregor P.A."/>
            <person name="Hong C."/>
            <person name="Park K.H."/>
            <person name="Akmal A."/>
            <person name="Feldman A."/>
            <person name="Lin J.S."/>
            <person name="Chang W.E."/>
            <person name="Higgs B.W."/>
            <person name="Demirev P."/>
            <person name="Lindquist J."/>
            <person name="Liem A."/>
            <person name="Fochler E."/>
            <person name="Read T.D."/>
            <person name="Tapia R."/>
            <person name="Johnson S."/>
            <person name="Bishop-Lilly K.A."/>
            <person name="Detter C."/>
            <person name="Han C."/>
            <person name="Sozhamannan S."/>
            <person name="Rosenzweig C.N."/>
            <person name="Skowronski E.W."/>
        </authorList>
    </citation>
    <scope>NUCLEOTIDE SEQUENCE [LARGE SCALE GENOMIC DNA]</scope>
    <source>
        <strain evidence="9 10">TPS4-2</strain>
    </source>
</reference>
<evidence type="ECO:0000256" key="5">
    <source>
        <dbReference type="ARBA" id="ARBA00023136"/>
    </source>
</evidence>
<dbReference type="EMBL" id="PIQA01000004">
    <property type="protein sequence ID" value="RUO64383.1"/>
    <property type="molecule type" value="Genomic_DNA"/>
</dbReference>
<comment type="subcellular location">
    <subcellularLocation>
        <location evidence="8">Cell membrane</location>
        <topology evidence="8">Peripheral membrane protein</topology>
    </subcellularLocation>
    <subcellularLocation>
        <location evidence="1">Membrane</location>
    </subcellularLocation>
</comment>
<dbReference type="PANTHER" id="PTHR11910">
    <property type="entry name" value="ATP SYNTHASE DELTA CHAIN"/>
    <property type="match status" value="1"/>
</dbReference>
<accession>A0A432YRU4</accession>
<evidence type="ECO:0000256" key="8">
    <source>
        <dbReference type="HAMAP-Rule" id="MF_01416"/>
    </source>
</evidence>
<protein>
    <recommendedName>
        <fullName evidence="8">ATP synthase subunit delta</fullName>
    </recommendedName>
    <alternativeName>
        <fullName evidence="8">ATP synthase F(1) sector subunit delta</fullName>
    </alternativeName>
    <alternativeName>
        <fullName evidence="8">F-type ATPase subunit delta</fullName>
        <shortName evidence="8">F-ATPase subunit delta</shortName>
    </alternativeName>
</protein>
<evidence type="ECO:0000256" key="3">
    <source>
        <dbReference type="ARBA" id="ARBA00022781"/>
    </source>
</evidence>
<evidence type="ECO:0000256" key="4">
    <source>
        <dbReference type="ARBA" id="ARBA00023065"/>
    </source>
</evidence>
<dbReference type="AlphaFoldDB" id="A0A432YRU4"/>
<keyword evidence="2 8" id="KW-0813">Transport</keyword>
<dbReference type="RefSeq" id="WP_126752080.1">
    <property type="nucleotide sequence ID" value="NZ_JBHUMT010000001.1"/>
</dbReference>
<comment type="function">
    <text evidence="8">This protein is part of the stalk that links CF(0) to CF(1). It either transmits conformational changes from CF(0) to CF(1) or is implicated in proton conduction.</text>
</comment>
<keyword evidence="3 8" id="KW-0375">Hydrogen ion transport</keyword>
<evidence type="ECO:0000313" key="9">
    <source>
        <dbReference type="EMBL" id="RUO64383.1"/>
    </source>
</evidence>
<evidence type="ECO:0000313" key="10">
    <source>
        <dbReference type="Proteomes" id="UP000288361"/>
    </source>
</evidence>
<comment type="caution">
    <text evidence="9">The sequence shown here is derived from an EMBL/GenBank/DDBJ whole genome shotgun (WGS) entry which is preliminary data.</text>
</comment>
<comment type="similarity">
    <text evidence="8">Belongs to the ATPase delta chain family.</text>
</comment>
<keyword evidence="4 8" id="KW-0406">Ion transport</keyword>
<keyword evidence="8" id="KW-1003">Cell membrane</keyword>
<dbReference type="NCBIfam" id="TIGR01145">
    <property type="entry name" value="ATP_synt_delta"/>
    <property type="match status" value="1"/>
</dbReference>
<dbReference type="Gene3D" id="1.10.520.20">
    <property type="entry name" value="N-terminal domain of the delta subunit of the F1F0-ATP synthase"/>
    <property type="match status" value="1"/>
</dbReference>
<dbReference type="SUPFAM" id="SSF47928">
    <property type="entry name" value="N-terminal domain of the delta subunit of the F1F0-ATP synthase"/>
    <property type="match status" value="1"/>
</dbReference>
<dbReference type="PRINTS" id="PR00125">
    <property type="entry name" value="ATPASEDELTA"/>
</dbReference>
<dbReference type="Proteomes" id="UP000288361">
    <property type="component" value="Unassembled WGS sequence"/>
</dbReference>
<keyword evidence="9" id="KW-0378">Hydrolase</keyword>
<dbReference type="InterPro" id="IPR026015">
    <property type="entry name" value="ATP_synth_OSCP/delta_N_sf"/>
</dbReference>
<keyword evidence="6 8" id="KW-0139">CF(1)</keyword>
<evidence type="ECO:0000256" key="2">
    <source>
        <dbReference type="ARBA" id="ARBA00022448"/>
    </source>
</evidence>
<comment type="function">
    <text evidence="8">F(1)F(0) ATP synthase produces ATP from ADP in the presence of a proton or sodium gradient. F-type ATPases consist of two structural domains, F(1) containing the extramembraneous catalytic core and F(0) containing the membrane proton channel, linked together by a central stalk and a peripheral stalk. During catalysis, ATP synthesis in the catalytic domain of F(1) is coupled via a rotary mechanism of the central stalk subunits to proton translocation.</text>
</comment>
<dbReference type="NCBIfam" id="NF004404">
    <property type="entry name" value="PRK05758.2-5"/>
    <property type="match status" value="1"/>
</dbReference>
<keyword evidence="7 8" id="KW-0066">ATP synthesis</keyword>
<keyword evidence="5 8" id="KW-0472">Membrane</keyword>
<dbReference type="Pfam" id="PF00213">
    <property type="entry name" value="OSCP"/>
    <property type="match status" value="1"/>
</dbReference>
<proteinExistence type="inferred from homology"/>
<dbReference type="NCBIfam" id="NF004402">
    <property type="entry name" value="PRK05758.2-2"/>
    <property type="match status" value="1"/>
</dbReference>
<name>A0A432YRU4_9GAMM</name>
<dbReference type="PROSITE" id="PS00389">
    <property type="entry name" value="ATPASE_DELTA"/>
    <property type="match status" value="1"/>
</dbReference>
<dbReference type="HAMAP" id="MF_01416">
    <property type="entry name" value="ATP_synth_delta_bact"/>
    <property type="match status" value="1"/>
</dbReference>
<evidence type="ECO:0000256" key="6">
    <source>
        <dbReference type="ARBA" id="ARBA00023196"/>
    </source>
</evidence>